<dbReference type="CDD" id="cd00143">
    <property type="entry name" value="PP2Cc"/>
    <property type="match status" value="1"/>
</dbReference>
<keyword evidence="6" id="KW-0464">Manganese</keyword>
<dbReference type="InterPro" id="IPR015655">
    <property type="entry name" value="PP2C"/>
</dbReference>
<evidence type="ECO:0000256" key="4">
    <source>
        <dbReference type="ARBA" id="ARBA00022801"/>
    </source>
</evidence>
<comment type="catalytic activity">
    <reaction evidence="7">
        <text>O-phospho-L-seryl-[protein] + H2O = L-seryl-[protein] + phosphate</text>
        <dbReference type="Rhea" id="RHEA:20629"/>
        <dbReference type="Rhea" id="RHEA-COMP:9863"/>
        <dbReference type="Rhea" id="RHEA-COMP:11604"/>
        <dbReference type="ChEBI" id="CHEBI:15377"/>
        <dbReference type="ChEBI" id="CHEBI:29999"/>
        <dbReference type="ChEBI" id="CHEBI:43474"/>
        <dbReference type="ChEBI" id="CHEBI:83421"/>
        <dbReference type="EC" id="3.1.3.16"/>
    </reaction>
</comment>
<evidence type="ECO:0000256" key="1">
    <source>
        <dbReference type="ARBA" id="ARBA00001936"/>
    </source>
</evidence>
<accession>A0A0R1FAH9</accession>
<reference evidence="10 11" key="1">
    <citation type="journal article" date="2015" name="Genome Announc.">
        <title>Expanding the biotechnology potential of lactobacilli through comparative genomics of 213 strains and associated genera.</title>
        <authorList>
            <person name="Sun Z."/>
            <person name="Harris H.M."/>
            <person name="McCann A."/>
            <person name="Guo C."/>
            <person name="Argimon S."/>
            <person name="Zhang W."/>
            <person name="Yang X."/>
            <person name="Jeffery I.B."/>
            <person name="Cooney J.C."/>
            <person name="Kagawa T.F."/>
            <person name="Liu W."/>
            <person name="Song Y."/>
            <person name="Salvetti E."/>
            <person name="Wrobel A."/>
            <person name="Rasinkangas P."/>
            <person name="Parkhill J."/>
            <person name="Rea M.C."/>
            <person name="O'Sullivan O."/>
            <person name="Ritari J."/>
            <person name="Douillard F.P."/>
            <person name="Paul Ross R."/>
            <person name="Yang R."/>
            <person name="Briner A.E."/>
            <person name="Felis G.E."/>
            <person name="de Vos W.M."/>
            <person name="Barrangou R."/>
            <person name="Klaenhammer T.R."/>
            <person name="Caufield P.W."/>
            <person name="Cui Y."/>
            <person name="Zhang H."/>
            <person name="O'Toole P.W."/>
        </authorList>
    </citation>
    <scope>NUCLEOTIDE SEQUENCE [LARGE SCALE GENOMIC DNA]</scope>
    <source>
        <strain evidence="10 11">DSM 20001</strain>
    </source>
</reference>
<proteinExistence type="predicted"/>
<dbReference type="PATRIC" id="fig|913848.6.peg.111"/>
<dbReference type="AlphaFoldDB" id="A0A0R1FAH9"/>
<dbReference type="SMART" id="SM00331">
    <property type="entry name" value="PP2C_SIG"/>
    <property type="match status" value="1"/>
</dbReference>
<keyword evidence="4" id="KW-0378">Hydrolase</keyword>
<dbReference type="eggNOG" id="COG0631">
    <property type="taxonomic scope" value="Bacteria"/>
</dbReference>
<dbReference type="RefSeq" id="WP_003677274.1">
    <property type="nucleotide sequence ID" value="NZ_AZCN01000010.1"/>
</dbReference>
<dbReference type="FunFam" id="3.60.40.10:FF:000002">
    <property type="entry name" value="Serine/threonine phosphatase stp"/>
    <property type="match status" value="1"/>
</dbReference>
<dbReference type="EMBL" id="AZCN01000010">
    <property type="protein sequence ID" value="KRK18677.1"/>
    <property type="molecule type" value="Genomic_DNA"/>
</dbReference>
<organism evidence="10 11">
    <name type="scientific">Loigolactobacillus coryniformis subsp. coryniformis KCTC 3167 = DSM 20001</name>
    <dbReference type="NCBI Taxonomy" id="913848"/>
    <lineage>
        <taxon>Bacteria</taxon>
        <taxon>Bacillati</taxon>
        <taxon>Bacillota</taxon>
        <taxon>Bacilli</taxon>
        <taxon>Lactobacillales</taxon>
        <taxon>Lactobacillaceae</taxon>
        <taxon>Loigolactobacillus</taxon>
    </lineage>
</organism>
<dbReference type="SMART" id="SM00332">
    <property type="entry name" value="PP2Cc"/>
    <property type="match status" value="1"/>
</dbReference>
<keyword evidence="3" id="KW-0479">Metal-binding</keyword>
<evidence type="ECO:0000256" key="2">
    <source>
        <dbReference type="ARBA" id="ARBA00013081"/>
    </source>
</evidence>
<dbReference type="GeneID" id="65917281"/>
<sequence length="248" mass="27293">MKFAYRTDVGQRRANNEDYVSVYQNIAGVQFAIVADGMGGHLGGDVASAMAVLHIGYDFEQTEFDKVEPIISWLVAELQKENEHILNKSQQYPDLSGMGTTFVAAIYYQNEFIIANIGDSRAYLFREQKLSQMTEDHSLVNELVKHGQLSAEAAKHHPQKNIITRTLGVSEQADADVVVRRAQHGDYILLCSDGLTNMVSDDEISTILASPRSLELKCQALIDAANAAGGLDNITALLLYEDRGVTAQ</sequence>
<comment type="cofactor">
    <cofactor evidence="1">
        <name>Mn(2+)</name>
        <dbReference type="ChEBI" id="CHEBI:29035"/>
    </cofactor>
</comment>
<dbReference type="NCBIfam" id="NF033484">
    <property type="entry name" value="Stp1_PP2C_phos"/>
    <property type="match status" value="1"/>
</dbReference>
<feature type="domain" description="PPM-type phosphatase" evidence="9">
    <location>
        <begin position="2"/>
        <end position="241"/>
    </location>
</feature>
<evidence type="ECO:0000313" key="11">
    <source>
        <dbReference type="Proteomes" id="UP000051181"/>
    </source>
</evidence>
<dbReference type="Pfam" id="PF13672">
    <property type="entry name" value="PP2C_2"/>
    <property type="match status" value="1"/>
</dbReference>
<dbReference type="Proteomes" id="UP000051181">
    <property type="component" value="Unassembled WGS sequence"/>
</dbReference>
<keyword evidence="5" id="KW-0904">Protein phosphatase</keyword>
<dbReference type="GO" id="GO:0004722">
    <property type="term" value="F:protein serine/threonine phosphatase activity"/>
    <property type="evidence" value="ECO:0007669"/>
    <property type="project" value="UniProtKB-EC"/>
</dbReference>
<dbReference type="InterPro" id="IPR036457">
    <property type="entry name" value="PPM-type-like_dom_sf"/>
</dbReference>
<dbReference type="Gene3D" id="3.60.40.10">
    <property type="entry name" value="PPM-type phosphatase domain"/>
    <property type="match status" value="1"/>
</dbReference>
<dbReference type="GO" id="GO:0046872">
    <property type="term" value="F:metal ion binding"/>
    <property type="evidence" value="ECO:0007669"/>
    <property type="project" value="UniProtKB-KW"/>
</dbReference>
<dbReference type="PROSITE" id="PS51746">
    <property type="entry name" value="PPM_2"/>
    <property type="match status" value="1"/>
</dbReference>
<dbReference type="InterPro" id="IPR001932">
    <property type="entry name" value="PPM-type_phosphatase-like_dom"/>
</dbReference>
<name>A0A0R1FAH9_9LACO</name>
<evidence type="ECO:0000256" key="3">
    <source>
        <dbReference type="ARBA" id="ARBA00022723"/>
    </source>
</evidence>
<gene>
    <name evidence="10" type="ORF">FD22_GL000112</name>
</gene>
<comment type="catalytic activity">
    <reaction evidence="8">
        <text>O-phospho-L-threonyl-[protein] + H2O = L-threonyl-[protein] + phosphate</text>
        <dbReference type="Rhea" id="RHEA:47004"/>
        <dbReference type="Rhea" id="RHEA-COMP:11060"/>
        <dbReference type="Rhea" id="RHEA-COMP:11605"/>
        <dbReference type="ChEBI" id="CHEBI:15377"/>
        <dbReference type="ChEBI" id="CHEBI:30013"/>
        <dbReference type="ChEBI" id="CHEBI:43474"/>
        <dbReference type="ChEBI" id="CHEBI:61977"/>
        <dbReference type="EC" id="3.1.3.16"/>
    </reaction>
</comment>
<evidence type="ECO:0000256" key="5">
    <source>
        <dbReference type="ARBA" id="ARBA00022912"/>
    </source>
</evidence>
<evidence type="ECO:0000256" key="6">
    <source>
        <dbReference type="ARBA" id="ARBA00023211"/>
    </source>
</evidence>
<evidence type="ECO:0000259" key="9">
    <source>
        <dbReference type="PROSITE" id="PS51746"/>
    </source>
</evidence>
<protein>
    <recommendedName>
        <fullName evidence="2">protein-serine/threonine phosphatase</fullName>
        <ecNumber evidence="2">3.1.3.16</ecNumber>
    </recommendedName>
</protein>
<evidence type="ECO:0000256" key="8">
    <source>
        <dbReference type="ARBA" id="ARBA00048336"/>
    </source>
</evidence>
<dbReference type="EC" id="3.1.3.16" evidence="2"/>
<evidence type="ECO:0000256" key="7">
    <source>
        <dbReference type="ARBA" id="ARBA00047761"/>
    </source>
</evidence>
<comment type="caution">
    <text evidence="10">The sequence shown here is derived from an EMBL/GenBank/DDBJ whole genome shotgun (WGS) entry which is preliminary data.</text>
</comment>
<dbReference type="PANTHER" id="PTHR13832:SF827">
    <property type="entry name" value="PROTEIN PHOSPHATASE 1L"/>
    <property type="match status" value="1"/>
</dbReference>
<dbReference type="SUPFAM" id="SSF81606">
    <property type="entry name" value="PP2C-like"/>
    <property type="match status" value="1"/>
</dbReference>
<dbReference type="PANTHER" id="PTHR13832">
    <property type="entry name" value="PROTEIN PHOSPHATASE 2C"/>
    <property type="match status" value="1"/>
</dbReference>
<evidence type="ECO:0000313" key="10">
    <source>
        <dbReference type="EMBL" id="KRK18677.1"/>
    </source>
</evidence>